<accession>A0A4V2SCV9</accession>
<sequence>MLRRTFSTPLPTAMTDAALEDPPSPCIGVCQMHPETLLCEGCYRTAEEIEHWWDYTPQEKHAVLAVTQERLDKIIDGTYFD</sequence>
<dbReference type="PANTHER" id="PTHR35175:SF2">
    <property type="entry name" value="DUF1289 DOMAIN-CONTAINING PROTEIN"/>
    <property type="match status" value="1"/>
</dbReference>
<organism evidence="1 2">
    <name type="scientific">Plasticicumulans lactativorans</name>
    <dbReference type="NCBI Taxonomy" id="1133106"/>
    <lineage>
        <taxon>Bacteria</taxon>
        <taxon>Pseudomonadati</taxon>
        <taxon>Pseudomonadota</taxon>
        <taxon>Gammaproteobacteria</taxon>
        <taxon>Candidatus Competibacteraceae</taxon>
        <taxon>Plasticicumulans</taxon>
    </lineage>
</organism>
<dbReference type="Proteomes" id="UP000295765">
    <property type="component" value="Unassembled WGS sequence"/>
</dbReference>
<evidence type="ECO:0008006" key="3">
    <source>
        <dbReference type="Google" id="ProtNLM"/>
    </source>
</evidence>
<protein>
    <recommendedName>
        <fullName evidence="3">Fe-S protein YdhL (DUF1289 family)</fullName>
    </recommendedName>
</protein>
<dbReference type="EMBL" id="SLWY01000011">
    <property type="protein sequence ID" value="TCO80950.1"/>
    <property type="molecule type" value="Genomic_DNA"/>
</dbReference>
<dbReference type="Pfam" id="PF06945">
    <property type="entry name" value="DUF1289"/>
    <property type="match status" value="1"/>
</dbReference>
<evidence type="ECO:0000313" key="1">
    <source>
        <dbReference type="EMBL" id="TCO80950.1"/>
    </source>
</evidence>
<proteinExistence type="predicted"/>
<dbReference type="AlphaFoldDB" id="A0A4V2SCV9"/>
<name>A0A4V2SCV9_9GAMM</name>
<comment type="caution">
    <text evidence="1">The sequence shown here is derived from an EMBL/GenBank/DDBJ whole genome shotgun (WGS) entry which is preliminary data.</text>
</comment>
<dbReference type="PANTHER" id="PTHR35175">
    <property type="entry name" value="DUF1289 DOMAIN-CONTAINING PROTEIN"/>
    <property type="match status" value="1"/>
</dbReference>
<dbReference type="RefSeq" id="WP_243662641.1">
    <property type="nucleotide sequence ID" value="NZ_SLWY01000011.1"/>
</dbReference>
<dbReference type="InterPro" id="IPR010710">
    <property type="entry name" value="DUF1289"/>
</dbReference>
<gene>
    <name evidence="1" type="ORF">EV699_111151</name>
</gene>
<reference evidence="1 2" key="1">
    <citation type="submission" date="2019-03" db="EMBL/GenBank/DDBJ databases">
        <title>Genomic Encyclopedia of Type Strains, Phase IV (KMG-IV): sequencing the most valuable type-strain genomes for metagenomic binning, comparative biology and taxonomic classification.</title>
        <authorList>
            <person name="Goeker M."/>
        </authorList>
    </citation>
    <scope>NUCLEOTIDE SEQUENCE [LARGE SCALE GENOMIC DNA]</scope>
    <source>
        <strain evidence="1 2">DSM 25287</strain>
    </source>
</reference>
<evidence type="ECO:0000313" key="2">
    <source>
        <dbReference type="Proteomes" id="UP000295765"/>
    </source>
</evidence>
<keyword evidence="2" id="KW-1185">Reference proteome</keyword>